<dbReference type="EMBL" id="RQJO01000008">
    <property type="protein sequence ID" value="RRB03949.1"/>
    <property type="molecule type" value="Genomic_DNA"/>
</dbReference>
<feature type="chain" id="PRO_5018136718" evidence="1">
    <location>
        <begin position="18"/>
        <end position="128"/>
    </location>
</feature>
<proteinExistence type="predicted"/>
<feature type="signal peptide" evidence="1">
    <location>
        <begin position="1"/>
        <end position="17"/>
    </location>
</feature>
<gene>
    <name evidence="2" type="ORF">EHT25_10470</name>
</gene>
<dbReference type="Proteomes" id="UP000271925">
    <property type="component" value="Unassembled WGS sequence"/>
</dbReference>
<sequence length="128" mass="14017">MKKVSLFLFIFMLGVCAKSYSQTTPPADFFADKWEVTIMGTPTGNSVMIAELARKDGKLTGTLKDPTGTNPQALPITKVEEAEGKKITIYFNTEQAGEIGLALEKVDDDHLKGMLMSMLESTAVRVKK</sequence>
<protein>
    <submittedName>
        <fullName evidence="2">Uncharacterized protein</fullName>
    </submittedName>
</protein>
<evidence type="ECO:0000256" key="1">
    <source>
        <dbReference type="SAM" id="SignalP"/>
    </source>
</evidence>
<evidence type="ECO:0000313" key="3">
    <source>
        <dbReference type="Proteomes" id="UP000271925"/>
    </source>
</evidence>
<dbReference type="AlphaFoldDB" id="A0A3P1BSR7"/>
<evidence type="ECO:0000313" key="2">
    <source>
        <dbReference type="EMBL" id="RRB03949.1"/>
    </source>
</evidence>
<organism evidence="2 3">
    <name type="scientific">Larkinella rosea</name>
    <dbReference type="NCBI Taxonomy" id="2025312"/>
    <lineage>
        <taxon>Bacteria</taxon>
        <taxon>Pseudomonadati</taxon>
        <taxon>Bacteroidota</taxon>
        <taxon>Cytophagia</taxon>
        <taxon>Cytophagales</taxon>
        <taxon>Spirosomataceae</taxon>
        <taxon>Larkinella</taxon>
    </lineage>
</organism>
<accession>A0A3P1BSR7</accession>
<reference evidence="2 3" key="1">
    <citation type="submission" date="2018-11" db="EMBL/GenBank/DDBJ databases">
        <authorList>
            <person name="Zhou Z."/>
            <person name="Wang G."/>
        </authorList>
    </citation>
    <scope>NUCLEOTIDE SEQUENCE [LARGE SCALE GENOMIC DNA]</scope>
    <source>
        <strain evidence="2 3">KCTC52004</strain>
    </source>
</reference>
<dbReference type="RefSeq" id="WP_124874187.1">
    <property type="nucleotide sequence ID" value="NZ_RQJO01000008.1"/>
</dbReference>
<comment type="caution">
    <text evidence="2">The sequence shown here is derived from an EMBL/GenBank/DDBJ whole genome shotgun (WGS) entry which is preliminary data.</text>
</comment>
<dbReference type="OrthoDB" id="1100674at2"/>
<keyword evidence="3" id="KW-1185">Reference proteome</keyword>
<name>A0A3P1BSR7_9BACT</name>
<keyword evidence="1" id="KW-0732">Signal</keyword>